<dbReference type="PROSITE" id="PS51194">
    <property type="entry name" value="HELICASE_CTER"/>
    <property type="match status" value="1"/>
</dbReference>
<evidence type="ECO:0008006" key="14">
    <source>
        <dbReference type="Google" id="ProtNLM"/>
    </source>
</evidence>
<dbReference type="InterPro" id="IPR000999">
    <property type="entry name" value="RNase_III_dom"/>
</dbReference>
<dbReference type="InterPro" id="IPR011545">
    <property type="entry name" value="DEAD/DEAH_box_helicase_dom"/>
</dbReference>
<dbReference type="OrthoDB" id="67027at2759"/>
<dbReference type="Gene3D" id="1.10.1520.10">
    <property type="entry name" value="Ribonuclease III domain"/>
    <property type="match status" value="2"/>
</dbReference>
<dbReference type="GO" id="GO:0003723">
    <property type="term" value="F:RNA binding"/>
    <property type="evidence" value="ECO:0007669"/>
    <property type="project" value="UniProtKB-UniRule"/>
</dbReference>
<feature type="domain" description="RNase III" evidence="8">
    <location>
        <begin position="1289"/>
        <end position="1398"/>
    </location>
</feature>
<dbReference type="PROSITE" id="PS51327">
    <property type="entry name" value="DICER_DSRBF"/>
    <property type="match status" value="1"/>
</dbReference>
<keyword evidence="13" id="KW-1185">Reference proteome</keyword>
<dbReference type="InterPro" id="IPR036389">
    <property type="entry name" value="RNase_III_sf"/>
</dbReference>
<dbReference type="PROSITE" id="PS00517">
    <property type="entry name" value="RNASE_3_1"/>
    <property type="match status" value="1"/>
</dbReference>
<sequence>MEDEPPETRLRNYQQEALINARRTNIVMCGAAGIGKTHVAMSLLREADYSDGKVAFYLATTRHLAEQQWQRICNSTALHTKLCVGMEYDLLSKSQWQTLFRQNQLVVCTPQILLNVLDKGHDYITLQRINLLILDECHKAHRNHPYALLMHQYGRGIGKGPLPRVFGMTATPSKKCHQILHCALHVCPPEDVKKFAAKAPLKVIFHKEGNHINWEEQMRKLKQFGAQSEFSLSGMTDKGTGIPFKCSNGMDESSYLAISDYSGNVVDDGFHENQALQIQFDDDTFKMSSEIGEILKEVKSHLPSMAKNKSLTEKMLWRSYNDVGAWFGLRHILLGLEHWIGTVPSSSAERDVEEGVLARKLALYLKEVLPKAVKLRRIRLLDRVEKLIQCLHERWQQDRENFRALVFVQRRTTCRVLYEFLNIWDSFAGLCGFVIGQASASGLTTFGLKRKYKRAIEEFASGKLKILVATDVLSEGIDVPDCSLVVAFDTVANSTAFVQMRGRARQHNGGAFVLFASDQGGLEKLFDLEQGAAIFEKDVDDMEMSYLERKDMSFAHSFPQFSYAVPATGATITLNNSISLLNQLCQWNKDCVSYQLLPTVEYSERVVSREGVMFKCLLTLPDVFGLPVFESSFFPAKLIARAVAAYHACIEFHRCGFVDDDFNPVRESLQLEAYEHFVPEFYGSQVVNERLEIKTQAFAHFGVGPVLEHEASAELSTDMSAGSAKTSLEVDTGKRVNSGTTRVATDAANALGLTLLSGKTDRANHYVYRLSKDAGCVGFITDTLLPESSLREEDLSSTPAQAEQLSVTEVQLLAQCHVAMLFFVIHGASAFNIEFGPILQIDKGCNSLGTCDETRQTGEKTPPAGGAEKGIDINNEPCDGSDGLQPDVDCDMASKDKDGRQYPQSCSTDPARGKYEDAREYLISQTHLEQSRRKRSGRCTGIDEVEGHGKDWFAKCMMPKAAWDKGYVLVPIKPNGEIDWLLVKTLTQSSPSRHLVHGRGDYWPLPSFDAASIHNDLLLTCSPLTGRPKLWGPIQIVEQKTLAEERKARAALAEERKARAAQATASARKKKLVEEDKDRAVGNPSGFEMSAAGQNTMPAVDNGLPGNIDQGSRKKLKCGQDRDIISLEREGCSQDEVENGPAVNDVSRGDAVERRAKQSDDLLPHLHLSEYPAEIWDRCDQQQPLILVEKILDSSYLFRALSRDGKCDKNDDNEPRSEMQRNTISRRRLVAPQLCTLIKIPRSLYEACQAALPQVWRLEIALKVESLVQGVEIPVKDSSIIREAICKPDYERLEVLGDIYLKWVMTCVVLRKEPYLLRESLLHDFRCNLTCNRRLVRAALQRGLEGHIVLRAKVVNEPYRHWAPSLMAPLAASASEVNVKVIADVVEALIGAYLLDGGPRAADAFLRWLGLPVMCERDVCQQQRSSMPGLSDAPAAFFTAGPPPRDREKLQKAYWPLLQRCCQCWKEDNLANTPQNIHPKAVPKPATDLVLKVTKLEKFLGYTFRNKWLALQALTHPSHSQKHRRSEKGQGHTVFISDYQRFEFLGDALLDLMVMVQILYENSDLPPKPLHVEKGVTVSNEHLARRALEWLQLHRFYDSDSIELNRCVETYANDAIAFAQGIDEWNPSKNGSGPKALADVLEALIAAVFIDTAGNIEHLVEIFLPRLRRKSACEEAEDSRDARAGLAMEMQWKLQVSSIHELTVELREFFPTLIGTCQRELALEEDDLCRKSLVQELTKSTPVAQGSEEVS</sequence>
<dbReference type="PROSITE" id="PS51192">
    <property type="entry name" value="HELICASE_ATP_BIND_1"/>
    <property type="match status" value="1"/>
</dbReference>
<dbReference type="GO" id="GO:0006396">
    <property type="term" value="P:RNA processing"/>
    <property type="evidence" value="ECO:0007669"/>
    <property type="project" value="InterPro"/>
</dbReference>
<gene>
    <name evidence="12" type="ORF">NSK_006963</name>
</gene>
<dbReference type="Gene3D" id="3.30.160.380">
    <property type="entry name" value="Dicer dimerisation domain"/>
    <property type="match status" value="1"/>
</dbReference>
<dbReference type="SUPFAM" id="SSF69065">
    <property type="entry name" value="RNase III domain-like"/>
    <property type="match status" value="2"/>
</dbReference>
<dbReference type="SUPFAM" id="SSF52540">
    <property type="entry name" value="P-loop containing nucleoside triphosphate hydrolases"/>
    <property type="match status" value="1"/>
</dbReference>
<dbReference type="Pfam" id="PF03368">
    <property type="entry name" value="Dicer_dimer"/>
    <property type="match status" value="1"/>
</dbReference>
<dbReference type="SMART" id="SM00490">
    <property type="entry name" value="HELICc"/>
    <property type="match status" value="1"/>
</dbReference>
<keyword evidence="3" id="KW-0378">Hydrolase</keyword>
<dbReference type="EMBL" id="SDOX01000122">
    <property type="protein sequence ID" value="TFJ81714.1"/>
    <property type="molecule type" value="Genomic_DNA"/>
</dbReference>
<dbReference type="GO" id="GO:0004386">
    <property type="term" value="F:helicase activity"/>
    <property type="evidence" value="ECO:0007669"/>
    <property type="project" value="UniProtKB-KW"/>
</dbReference>
<feature type="domain" description="Helicase ATP-binding" evidence="9">
    <location>
        <begin position="17"/>
        <end position="190"/>
    </location>
</feature>
<keyword evidence="1" id="KW-0677">Repeat</keyword>
<evidence type="ECO:0000256" key="7">
    <source>
        <dbReference type="SAM" id="MobiDB-lite"/>
    </source>
</evidence>
<dbReference type="InterPro" id="IPR038248">
    <property type="entry name" value="Dicer_dimer_sf"/>
</dbReference>
<evidence type="ECO:0000259" key="8">
    <source>
        <dbReference type="PROSITE" id="PS50142"/>
    </source>
</evidence>
<accession>A0A4D9CT29</accession>
<dbReference type="PROSITE" id="PS50142">
    <property type="entry name" value="RNASE_3_2"/>
    <property type="match status" value="2"/>
</dbReference>
<comment type="similarity">
    <text evidence="6">Belongs to the helicase family. Dicer subfamily.</text>
</comment>
<dbReference type="PANTHER" id="PTHR14950">
    <property type="entry name" value="DICER-RELATED"/>
    <property type="match status" value="1"/>
</dbReference>
<keyword evidence="5" id="KW-0067">ATP-binding</keyword>
<evidence type="ECO:0000313" key="12">
    <source>
        <dbReference type="EMBL" id="TFJ81714.1"/>
    </source>
</evidence>
<dbReference type="Proteomes" id="UP000355283">
    <property type="component" value="Unassembled WGS sequence"/>
</dbReference>
<dbReference type="Pfam" id="PF00271">
    <property type="entry name" value="Helicase_C"/>
    <property type="match status" value="1"/>
</dbReference>
<evidence type="ECO:0000259" key="10">
    <source>
        <dbReference type="PROSITE" id="PS51194"/>
    </source>
</evidence>
<dbReference type="Gene3D" id="3.40.50.300">
    <property type="entry name" value="P-loop containing nucleotide triphosphate hydrolases"/>
    <property type="match status" value="2"/>
</dbReference>
<feature type="domain" description="RNase III" evidence="8">
    <location>
        <begin position="1493"/>
        <end position="1653"/>
    </location>
</feature>
<feature type="domain" description="Dicer dsRNA-binding fold" evidence="11">
    <location>
        <begin position="577"/>
        <end position="672"/>
    </location>
</feature>
<dbReference type="InterPro" id="IPR005034">
    <property type="entry name" value="Dicer_dimerisation"/>
</dbReference>
<keyword evidence="6" id="KW-0694">RNA-binding</keyword>
<dbReference type="Pfam" id="PF00270">
    <property type="entry name" value="DEAD"/>
    <property type="match status" value="1"/>
</dbReference>
<evidence type="ECO:0000313" key="13">
    <source>
        <dbReference type="Proteomes" id="UP000355283"/>
    </source>
</evidence>
<dbReference type="PANTHER" id="PTHR14950:SF37">
    <property type="entry name" value="ENDORIBONUCLEASE DICER"/>
    <property type="match status" value="1"/>
</dbReference>
<evidence type="ECO:0000256" key="4">
    <source>
        <dbReference type="ARBA" id="ARBA00022806"/>
    </source>
</evidence>
<name>A0A4D9CT29_9STRA</name>
<proteinExistence type="inferred from homology"/>
<dbReference type="SMART" id="SM00487">
    <property type="entry name" value="DEXDc"/>
    <property type="match status" value="1"/>
</dbReference>
<evidence type="ECO:0000259" key="9">
    <source>
        <dbReference type="PROSITE" id="PS51192"/>
    </source>
</evidence>
<keyword evidence="4" id="KW-0347">Helicase</keyword>
<evidence type="ECO:0000256" key="3">
    <source>
        <dbReference type="ARBA" id="ARBA00022801"/>
    </source>
</evidence>
<feature type="region of interest" description="Disordered" evidence="7">
    <location>
        <begin position="853"/>
        <end position="912"/>
    </location>
</feature>
<evidence type="ECO:0000256" key="1">
    <source>
        <dbReference type="ARBA" id="ARBA00022737"/>
    </source>
</evidence>
<organism evidence="12 13">
    <name type="scientific">Nannochloropsis salina CCMP1776</name>
    <dbReference type="NCBI Taxonomy" id="1027361"/>
    <lineage>
        <taxon>Eukaryota</taxon>
        <taxon>Sar</taxon>
        <taxon>Stramenopiles</taxon>
        <taxon>Ochrophyta</taxon>
        <taxon>Eustigmatophyceae</taxon>
        <taxon>Eustigmatales</taxon>
        <taxon>Monodopsidaceae</taxon>
        <taxon>Microchloropsis</taxon>
        <taxon>Microchloropsis salina</taxon>
    </lineage>
</organism>
<dbReference type="InterPro" id="IPR014001">
    <property type="entry name" value="Helicase_ATP-bd"/>
</dbReference>
<evidence type="ECO:0000256" key="5">
    <source>
        <dbReference type="ARBA" id="ARBA00022840"/>
    </source>
</evidence>
<dbReference type="GO" id="GO:0005524">
    <property type="term" value="F:ATP binding"/>
    <property type="evidence" value="ECO:0007669"/>
    <property type="project" value="UniProtKB-KW"/>
</dbReference>
<evidence type="ECO:0000256" key="6">
    <source>
        <dbReference type="PROSITE-ProRule" id="PRU00657"/>
    </source>
</evidence>
<keyword evidence="2" id="KW-0547">Nucleotide-binding</keyword>
<dbReference type="CDD" id="cd00593">
    <property type="entry name" value="RIBOc"/>
    <property type="match status" value="2"/>
</dbReference>
<evidence type="ECO:0000259" key="11">
    <source>
        <dbReference type="PROSITE" id="PS51327"/>
    </source>
</evidence>
<dbReference type="GO" id="GO:0004525">
    <property type="term" value="F:ribonuclease III activity"/>
    <property type="evidence" value="ECO:0007669"/>
    <property type="project" value="InterPro"/>
</dbReference>
<protein>
    <recommendedName>
        <fullName evidence="14">Dicer-like protein 1</fullName>
    </recommendedName>
</protein>
<dbReference type="InterPro" id="IPR027417">
    <property type="entry name" value="P-loop_NTPase"/>
</dbReference>
<comment type="caution">
    <text evidence="12">The sequence shown here is derived from an EMBL/GenBank/DDBJ whole genome shotgun (WGS) entry which is preliminary data.</text>
</comment>
<feature type="domain" description="Helicase C-terminal" evidence="10">
    <location>
        <begin position="383"/>
        <end position="550"/>
    </location>
</feature>
<dbReference type="Pfam" id="PF00636">
    <property type="entry name" value="Ribonuclease_3"/>
    <property type="match status" value="2"/>
</dbReference>
<dbReference type="InterPro" id="IPR001650">
    <property type="entry name" value="Helicase_C-like"/>
</dbReference>
<dbReference type="GO" id="GO:0031047">
    <property type="term" value="P:regulatory ncRNA-mediated gene silencing"/>
    <property type="evidence" value="ECO:0007669"/>
    <property type="project" value="UniProtKB-ARBA"/>
</dbReference>
<dbReference type="SMART" id="SM00535">
    <property type="entry name" value="RIBOc"/>
    <property type="match status" value="2"/>
</dbReference>
<evidence type="ECO:0000256" key="2">
    <source>
        <dbReference type="ARBA" id="ARBA00022741"/>
    </source>
</evidence>
<reference evidence="12 13" key="1">
    <citation type="submission" date="2019-01" db="EMBL/GenBank/DDBJ databases">
        <title>Nuclear Genome Assembly of the Microalgal Biofuel strain Nannochloropsis salina CCMP1776.</title>
        <authorList>
            <person name="Hovde B."/>
        </authorList>
    </citation>
    <scope>NUCLEOTIDE SEQUENCE [LARGE SCALE GENOMIC DNA]</scope>
    <source>
        <strain evidence="12 13">CCMP1776</strain>
    </source>
</reference>